<comment type="caution">
    <text evidence="13">The sequence shown here is derived from an EMBL/GenBank/DDBJ whole genome shotgun (WGS) entry which is preliminary data.</text>
</comment>
<dbReference type="InterPro" id="IPR058982">
    <property type="entry name" value="Beta-barrel_AprE"/>
</dbReference>
<dbReference type="RefSeq" id="WP_133396955.1">
    <property type="nucleotide sequence ID" value="NZ_SNAA01000010.1"/>
</dbReference>
<dbReference type="InterPro" id="IPR010129">
    <property type="entry name" value="T1SS_HlyD"/>
</dbReference>
<feature type="coiled-coil region" evidence="10">
    <location>
        <begin position="95"/>
        <end position="129"/>
    </location>
</feature>
<dbReference type="Gene3D" id="2.40.30.170">
    <property type="match status" value="1"/>
</dbReference>
<protein>
    <recommendedName>
        <fullName evidence="9">Membrane fusion protein (MFP) family protein</fullName>
    </recommendedName>
</protein>
<evidence type="ECO:0000256" key="9">
    <source>
        <dbReference type="RuleBase" id="RU365093"/>
    </source>
</evidence>
<dbReference type="PANTHER" id="PTHR30386">
    <property type="entry name" value="MEMBRANE FUSION SUBUNIT OF EMRAB-TOLC MULTIDRUG EFFLUX PUMP"/>
    <property type="match status" value="1"/>
</dbReference>
<evidence type="ECO:0000256" key="2">
    <source>
        <dbReference type="ARBA" id="ARBA00009477"/>
    </source>
</evidence>
<evidence type="ECO:0000256" key="7">
    <source>
        <dbReference type="ARBA" id="ARBA00022989"/>
    </source>
</evidence>
<dbReference type="EMBL" id="SNAA01000010">
    <property type="protein sequence ID" value="TDL79366.1"/>
    <property type="molecule type" value="Genomic_DNA"/>
</dbReference>
<evidence type="ECO:0000256" key="10">
    <source>
        <dbReference type="SAM" id="Coils"/>
    </source>
</evidence>
<evidence type="ECO:0000256" key="8">
    <source>
        <dbReference type="ARBA" id="ARBA00023136"/>
    </source>
</evidence>
<sequence>MTALRPPRDESQRHKNWSPRWFVMLGLAGLLALVGGFGGWATFTELSGAVIATGRVQVEQNRQVVQHPDGGVVDSIAVSEGDFVEAGETLIVLDTALLRNRLEAAQAQLDELRARRARLVAERDDAEAVVFPPELVEKASRDAATRELLDGQQGLFAARRETIESSVEQLRIRREQIDRQIEGFDSQRSALREQVELIGEELESQQSLLDRGLAQASRVLELRREAARLEGQLGELLASAAEAAGRRSEIDSQILGLTVQRREDVISELRDTQFSEVEYRETVRSTAEQLERTAITAPVSGVVYDISVFGEQAVIRPAEPVLYLIPQDRPLVISAQVPPTDIDLVTPGQEVLIRLPTFDARSTPELAARVTGVSADAFLDEATGQTYYRAEIVLQPGEVDKLPEGLHLIPGMPVETYLRTADRAPIVYLTKPLTDYFTKAMREG</sequence>
<organism evidence="13 14">
    <name type="scientific">Palleronia sediminis</name>
    <dbReference type="NCBI Taxonomy" id="2547833"/>
    <lineage>
        <taxon>Bacteria</taxon>
        <taxon>Pseudomonadati</taxon>
        <taxon>Pseudomonadota</taxon>
        <taxon>Alphaproteobacteria</taxon>
        <taxon>Rhodobacterales</taxon>
        <taxon>Roseobacteraceae</taxon>
        <taxon>Palleronia</taxon>
    </lineage>
</organism>
<keyword evidence="6 9" id="KW-0812">Transmembrane</keyword>
<proteinExistence type="inferred from homology"/>
<evidence type="ECO:0000259" key="11">
    <source>
        <dbReference type="Pfam" id="PF25994"/>
    </source>
</evidence>
<feature type="coiled-coil region" evidence="10">
    <location>
        <begin position="160"/>
        <end position="194"/>
    </location>
</feature>
<dbReference type="GO" id="GO:0015031">
    <property type="term" value="P:protein transport"/>
    <property type="evidence" value="ECO:0007669"/>
    <property type="project" value="InterPro"/>
</dbReference>
<dbReference type="Proteomes" id="UP000295701">
    <property type="component" value="Unassembled WGS sequence"/>
</dbReference>
<evidence type="ECO:0000313" key="14">
    <source>
        <dbReference type="Proteomes" id="UP000295701"/>
    </source>
</evidence>
<dbReference type="Pfam" id="PF25994">
    <property type="entry name" value="HH_AprE"/>
    <property type="match status" value="1"/>
</dbReference>
<dbReference type="PANTHER" id="PTHR30386:SF17">
    <property type="entry name" value="ALKALINE PROTEASE SECRETION PROTEIN APRE"/>
    <property type="match status" value="1"/>
</dbReference>
<dbReference type="PRINTS" id="PR01490">
    <property type="entry name" value="RTXTOXIND"/>
</dbReference>
<dbReference type="Gene3D" id="2.40.50.100">
    <property type="match status" value="1"/>
</dbReference>
<name>A0A4R6AD96_9RHOB</name>
<evidence type="ECO:0000256" key="1">
    <source>
        <dbReference type="ARBA" id="ARBA00004377"/>
    </source>
</evidence>
<dbReference type="NCBIfam" id="TIGR01843">
    <property type="entry name" value="type_I_hlyD"/>
    <property type="match status" value="1"/>
</dbReference>
<keyword evidence="5 9" id="KW-0997">Cell inner membrane</keyword>
<dbReference type="SUPFAM" id="SSF111369">
    <property type="entry name" value="HlyD-like secretion proteins"/>
    <property type="match status" value="1"/>
</dbReference>
<evidence type="ECO:0000256" key="5">
    <source>
        <dbReference type="ARBA" id="ARBA00022519"/>
    </source>
</evidence>
<comment type="similarity">
    <text evidence="2 9">Belongs to the membrane fusion protein (MFP) (TC 8.A.1) family.</text>
</comment>
<evidence type="ECO:0000256" key="4">
    <source>
        <dbReference type="ARBA" id="ARBA00022475"/>
    </source>
</evidence>
<dbReference type="AlphaFoldDB" id="A0A4R6AD96"/>
<evidence type="ECO:0000256" key="6">
    <source>
        <dbReference type="ARBA" id="ARBA00022692"/>
    </source>
</evidence>
<dbReference type="OrthoDB" id="9810980at2"/>
<keyword evidence="10" id="KW-0175">Coiled coil</keyword>
<keyword evidence="7 9" id="KW-1133">Transmembrane helix</keyword>
<keyword evidence="14" id="KW-1185">Reference proteome</keyword>
<dbReference type="InterPro" id="IPR050739">
    <property type="entry name" value="MFP"/>
</dbReference>
<feature type="domain" description="AprE-like long alpha-helical hairpin" evidence="11">
    <location>
        <begin position="99"/>
        <end position="288"/>
    </location>
</feature>
<comment type="subcellular location">
    <subcellularLocation>
        <location evidence="1 9">Cell inner membrane</location>
        <topology evidence="1 9">Single-pass membrane protein</topology>
    </subcellularLocation>
</comment>
<feature type="transmembrane region" description="Helical" evidence="9">
    <location>
        <begin position="21"/>
        <end position="43"/>
    </location>
</feature>
<dbReference type="InterPro" id="IPR058781">
    <property type="entry name" value="HH_AprE-like"/>
</dbReference>
<dbReference type="Pfam" id="PF26002">
    <property type="entry name" value="Beta-barrel_AprE"/>
    <property type="match status" value="1"/>
</dbReference>
<keyword evidence="4 9" id="KW-1003">Cell membrane</keyword>
<evidence type="ECO:0000313" key="13">
    <source>
        <dbReference type="EMBL" id="TDL79366.1"/>
    </source>
</evidence>
<keyword evidence="3 9" id="KW-0813">Transport</keyword>
<reference evidence="13 14" key="1">
    <citation type="submission" date="2019-03" db="EMBL/GenBank/DDBJ databases">
        <title>Primorskyibacter sp. SS33 isolated from sediments.</title>
        <authorList>
            <person name="Xunke S."/>
        </authorList>
    </citation>
    <scope>NUCLEOTIDE SEQUENCE [LARGE SCALE GENOMIC DNA]</scope>
    <source>
        <strain evidence="13 14">SS33</strain>
    </source>
</reference>
<evidence type="ECO:0000259" key="12">
    <source>
        <dbReference type="Pfam" id="PF26002"/>
    </source>
</evidence>
<dbReference type="GO" id="GO:0005886">
    <property type="term" value="C:plasma membrane"/>
    <property type="evidence" value="ECO:0007669"/>
    <property type="project" value="UniProtKB-SubCell"/>
</dbReference>
<dbReference type="Gene3D" id="1.10.287.470">
    <property type="entry name" value="Helix hairpin bin"/>
    <property type="match status" value="1"/>
</dbReference>
<keyword evidence="8 9" id="KW-0472">Membrane</keyword>
<accession>A0A4R6AD96</accession>
<feature type="domain" description="AprE-like beta-barrel" evidence="12">
    <location>
        <begin position="331"/>
        <end position="420"/>
    </location>
</feature>
<gene>
    <name evidence="13" type="ORF">E2L08_10075</name>
</gene>
<evidence type="ECO:0000256" key="3">
    <source>
        <dbReference type="ARBA" id="ARBA00022448"/>
    </source>
</evidence>